<dbReference type="PRINTS" id="PR00406">
    <property type="entry name" value="CYTB5RDTASE"/>
</dbReference>
<keyword evidence="6 19" id="KW-0285">Flavoprotein</keyword>
<evidence type="ECO:0000256" key="19">
    <source>
        <dbReference type="PIRSR" id="PIRSR601834-1"/>
    </source>
</evidence>
<evidence type="ECO:0000256" key="4">
    <source>
        <dbReference type="ARBA" id="ARBA00006105"/>
    </source>
</evidence>
<evidence type="ECO:0000256" key="11">
    <source>
        <dbReference type="ARBA" id="ARBA00023002"/>
    </source>
</evidence>
<keyword evidence="12" id="KW-0520">NAD</keyword>
<comment type="subunit">
    <text evidence="15">Monomer. Component of the 2-(3-amino-3-carboxypropyl)histidine synthase complex composed of DPH1, DPH2, DPH3 and a NADH-dependent reductase, predominantly CBR1.</text>
</comment>
<evidence type="ECO:0000256" key="6">
    <source>
        <dbReference type="ARBA" id="ARBA00022630"/>
    </source>
</evidence>
<keyword evidence="10" id="KW-1133">Transmembrane helix</keyword>
<dbReference type="InParanoid" id="H0EHF1"/>
<evidence type="ECO:0000256" key="18">
    <source>
        <dbReference type="ARBA" id="ARBA00049138"/>
    </source>
</evidence>
<comment type="cofactor">
    <cofactor evidence="1 19">
        <name>FAD</name>
        <dbReference type="ChEBI" id="CHEBI:57692"/>
    </cofactor>
</comment>
<dbReference type="InterPro" id="IPR039261">
    <property type="entry name" value="FNR_nucleotide-bd"/>
</dbReference>
<dbReference type="InterPro" id="IPR001834">
    <property type="entry name" value="CBR-like"/>
</dbReference>
<dbReference type="InterPro" id="IPR008333">
    <property type="entry name" value="Cbr1-like_FAD-bd_dom"/>
</dbReference>
<comment type="function">
    <text evidence="14">NADH-dependent reductase for DPH3 and cytochrome b5. Required for the first step of diphthamide biosynthesis, a post-translational modification of histidine which occurs in elongation factor 2. DPH1 and DPH2 transfer a 3-amino-3-carboxypropyl (ACP) group from S-adenosyl-L-methionine (SAM) to a histidine residue, the reaction is assisted by a reduction system comprising DPH3 and a NADH-dependent reductase, predominantly CBR1. By reducing DPH3, also involved in the formation of the tRNA wobble base modification mcm5s 2U (5-methoxycarbonylmethyl-2-thiouridine), mediated by the elongator complex. The cytochrome b5/NADH cytochrome b5 reductase electron transfer system supports the catalytic activity of several sterol biosynthetic enzymes.</text>
</comment>
<sequence>MSQSPSLFSRGYIDGIYIPSGLLVFGTLIVKREWLPYAVALAVALGTFKVWNNRVRAVLKPAEFQDFELQEKTIISHNVAITDFTSYRFKLPSETAILGLPIGQHISIGAGIKQADGTSKEIVRSYTPISGDQPGFFDLLIKSYPTGNISKYMASLVVGQTIKVKGPKGAMVYTPNMVRHFGMIAGGTGITPMLQIIRAVIRGRPTGDTTEIDLIFANVNKEDILLKEDLDQLAAEDKGFRVHYVLNNPPENWEGGVGFVTPEMMTKWLPKPAEDVKMLLCGPPPMISAMKKASESLGFKKARPSRSILTWTLVFLALPGQESPRLFTPTPSEGSVQGDYENLEHASIEDQHAKINAWKQTTQNFPPPEQPSPDTQFHDTPCDLLPEYPATYQLKTDNLPLSILAVRILIHKSLLTPSDIQPYVYPLNSFPPTNPASLSRTTLYEHQPTDPLTGIASATLETVTNVALGVASIPLSSYHAFKSSPSSDCPLKTRDASKPNPYDKAVLGAAKGVGRVVAAGLKAPMLVTTGVAGGLRNLPGLYGEDVRRVERVEGVVGGVKQAGVGFGTGLYDGLTGIVKKPYDGAKTEGPLGFLKGVGRGIGGVVCKPAAGIAAYPLLGLWREVEKVGKKKDETPGLGREEGDEEEFREEDVRVVVKGWEEFCGKKKI</sequence>
<evidence type="ECO:0000256" key="1">
    <source>
        <dbReference type="ARBA" id="ARBA00001974"/>
    </source>
</evidence>
<keyword evidence="22" id="KW-1185">Reference proteome</keyword>
<evidence type="ECO:0000256" key="12">
    <source>
        <dbReference type="ARBA" id="ARBA00023027"/>
    </source>
</evidence>
<reference evidence="21 22" key="1">
    <citation type="journal article" date="2012" name="Eukaryot. Cell">
        <title>Genome sequence of the fungus Glarea lozoyensis: the first genome sequence of a species from the Helotiaceae family.</title>
        <authorList>
            <person name="Youssar L."/>
            <person name="Gruening B.A."/>
            <person name="Erxleben A."/>
            <person name="Guenther S."/>
            <person name="Huettel W."/>
        </authorList>
    </citation>
    <scope>NUCLEOTIDE SEQUENCE [LARGE SCALE GENOMIC DNA]</scope>
    <source>
        <strain evidence="22">ATCC 74030 / MF5533</strain>
    </source>
</reference>
<evidence type="ECO:0000256" key="9">
    <source>
        <dbReference type="ARBA" id="ARBA00022827"/>
    </source>
</evidence>
<dbReference type="GO" id="GO:0090524">
    <property type="term" value="F:cytochrome-b5 reductase activity, acting on NADH"/>
    <property type="evidence" value="ECO:0007669"/>
    <property type="project" value="UniProtKB-EC"/>
</dbReference>
<evidence type="ECO:0000256" key="14">
    <source>
        <dbReference type="ARBA" id="ARBA00037104"/>
    </source>
</evidence>
<evidence type="ECO:0000256" key="10">
    <source>
        <dbReference type="ARBA" id="ARBA00022989"/>
    </source>
</evidence>
<dbReference type="CDD" id="cd06183">
    <property type="entry name" value="cyt_b5_reduct_like"/>
    <property type="match status" value="1"/>
</dbReference>
<dbReference type="InterPro" id="IPR001433">
    <property type="entry name" value="OxRdtase_FAD/NAD-bd"/>
</dbReference>
<dbReference type="Gene3D" id="3.40.50.80">
    <property type="entry name" value="Nucleotide-binding domain of ferredoxin-NADP reductase (FNR) module"/>
    <property type="match status" value="1"/>
</dbReference>
<dbReference type="PANTHER" id="PTHR19370:SF184">
    <property type="entry name" value="NADH-CYTOCHROME B5 REDUCTASE-LIKE"/>
    <property type="match status" value="1"/>
</dbReference>
<dbReference type="Gene3D" id="2.40.30.10">
    <property type="entry name" value="Translation factors"/>
    <property type="match status" value="1"/>
</dbReference>
<keyword evidence="7" id="KW-0812">Transmembrane</keyword>
<feature type="domain" description="FAD-binding FR-type" evidence="20">
    <location>
        <begin position="62"/>
        <end position="174"/>
    </location>
</feature>
<keyword evidence="13" id="KW-0472">Membrane</keyword>
<dbReference type="InterPro" id="IPR001709">
    <property type="entry name" value="Flavoprot_Pyr_Nucl_cyt_Rdtase"/>
</dbReference>
<evidence type="ECO:0000313" key="21">
    <source>
        <dbReference type="EMBL" id="EHL01980.1"/>
    </source>
</evidence>
<dbReference type="InterPro" id="IPR017927">
    <property type="entry name" value="FAD-bd_FR_type"/>
</dbReference>
<keyword evidence="8" id="KW-1000">Mitochondrion outer membrane</keyword>
<evidence type="ECO:0000313" key="22">
    <source>
        <dbReference type="Proteomes" id="UP000005446"/>
    </source>
</evidence>
<gene>
    <name evidence="21" type="ORF">M7I_1929</name>
</gene>
<feature type="binding site" evidence="19">
    <location>
        <position position="149"/>
    </location>
    <ligand>
        <name>FAD</name>
        <dbReference type="ChEBI" id="CHEBI:57692"/>
    </ligand>
</feature>
<organism evidence="21 22">
    <name type="scientific">Glarea lozoyensis (strain ATCC 74030 / MF5533)</name>
    <dbReference type="NCBI Taxonomy" id="1104152"/>
    <lineage>
        <taxon>Eukaryota</taxon>
        <taxon>Fungi</taxon>
        <taxon>Dikarya</taxon>
        <taxon>Ascomycota</taxon>
        <taxon>Pezizomycotina</taxon>
        <taxon>Leotiomycetes</taxon>
        <taxon>Helotiales</taxon>
        <taxon>Helotiaceae</taxon>
        <taxon>Glarea</taxon>
    </lineage>
</organism>
<feature type="binding site" evidence="19">
    <location>
        <position position="124"/>
    </location>
    <ligand>
        <name>FAD</name>
        <dbReference type="ChEBI" id="CHEBI:57692"/>
    </ligand>
</feature>
<protein>
    <recommendedName>
        <fullName evidence="16">NADH-cytochrome b5 reductase 1</fullName>
        <ecNumber evidence="5">1.6.2.2</ecNumber>
    </recommendedName>
    <alternativeName>
        <fullName evidence="17">Microsomal cytochrome b reductase</fullName>
    </alternativeName>
</protein>
<dbReference type="FunFam" id="3.40.50.80:FF:000019">
    <property type="entry name" value="NADH-cytochrome b5 reductase"/>
    <property type="match status" value="1"/>
</dbReference>
<dbReference type="EMBL" id="AGUE01000040">
    <property type="protein sequence ID" value="EHL01980.1"/>
    <property type="molecule type" value="Genomic_DNA"/>
</dbReference>
<evidence type="ECO:0000256" key="5">
    <source>
        <dbReference type="ARBA" id="ARBA00012011"/>
    </source>
</evidence>
<dbReference type="PANTHER" id="PTHR19370">
    <property type="entry name" value="NADH-CYTOCHROME B5 REDUCTASE"/>
    <property type="match status" value="1"/>
</dbReference>
<evidence type="ECO:0000256" key="7">
    <source>
        <dbReference type="ARBA" id="ARBA00022692"/>
    </source>
</evidence>
<comment type="caution">
    <text evidence="21">The sequence shown here is derived from an EMBL/GenBank/DDBJ whole genome shotgun (WGS) entry which is preliminary data.</text>
</comment>
<keyword evidence="8" id="KW-0496">Mitochondrion</keyword>
<comment type="pathway">
    <text evidence="3">Protein modification; peptidyl-diphthamide biosynthesis.</text>
</comment>
<dbReference type="Pfam" id="PF00970">
    <property type="entry name" value="FAD_binding_6"/>
    <property type="match status" value="1"/>
</dbReference>
<dbReference type="SUPFAM" id="SSF52343">
    <property type="entry name" value="Ferredoxin reductase-like, C-terminal NADP-linked domain"/>
    <property type="match status" value="1"/>
</dbReference>
<evidence type="ECO:0000256" key="15">
    <source>
        <dbReference type="ARBA" id="ARBA00038836"/>
    </source>
</evidence>
<comment type="subcellular location">
    <subcellularLocation>
        <location evidence="2">Mitochondrion outer membrane</location>
        <topology evidence="2">Single-pass membrane protein</topology>
    </subcellularLocation>
</comment>
<evidence type="ECO:0000256" key="17">
    <source>
        <dbReference type="ARBA" id="ARBA00041901"/>
    </source>
</evidence>
<evidence type="ECO:0000256" key="13">
    <source>
        <dbReference type="ARBA" id="ARBA00023136"/>
    </source>
</evidence>
<accession>H0EHF1</accession>
<dbReference type="InterPro" id="IPR017938">
    <property type="entry name" value="Riboflavin_synthase-like_b-brl"/>
</dbReference>
<evidence type="ECO:0000259" key="20">
    <source>
        <dbReference type="PROSITE" id="PS51384"/>
    </source>
</evidence>
<feature type="binding site" evidence="19">
    <location>
        <position position="142"/>
    </location>
    <ligand>
        <name>FAD</name>
        <dbReference type="ChEBI" id="CHEBI:57692"/>
    </ligand>
</feature>
<evidence type="ECO:0000256" key="8">
    <source>
        <dbReference type="ARBA" id="ARBA00022787"/>
    </source>
</evidence>
<evidence type="ECO:0000256" key="3">
    <source>
        <dbReference type="ARBA" id="ARBA00005156"/>
    </source>
</evidence>
<feature type="binding site" evidence="19">
    <location>
        <position position="140"/>
    </location>
    <ligand>
        <name>FAD</name>
        <dbReference type="ChEBI" id="CHEBI:57692"/>
    </ligand>
</feature>
<evidence type="ECO:0000256" key="2">
    <source>
        <dbReference type="ARBA" id="ARBA00004572"/>
    </source>
</evidence>
<keyword evidence="9 19" id="KW-0274">FAD</keyword>
<keyword evidence="11" id="KW-0560">Oxidoreductase</keyword>
<dbReference type="GO" id="GO:0005741">
    <property type="term" value="C:mitochondrial outer membrane"/>
    <property type="evidence" value="ECO:0007669"/>
    <property type="project" value="UniProtKB-SubCell"/>
</dbReference>
<feature type="binding site" evidence="19">
    <location>
        <position position="126"/>
    </location>
    <ligand>
        <name>FAD</name>
        <dbReference type="ChEBI" id="CHEBI:57692"/>
    </ligand>
</feature>
<dbReference type="GO" id="GO:0005783">
    <property type="term" value="C:endoplasmic reticulum"/>
    <property type="evidence" value="ECO:0007669"/>
    <property type="project" value="TreeGrafter"/>
</dbReference>
<dbReference type="AlphaFoldDB" id="H0EHF1"/>
<feature type="binding site" evidence="19">
    <location>
        <position position="191"/>
    </location>
    <ligand>
        <name>FAD</name>
        <dbReference type="ChEBI" id="CHEBI:57692"/>
    </ligand>
</feature>
<dbReference type="Pfam" id="PF00175">
    <property type="entry name" value="NAD_binding_1"/>
    <property type="match status" value="1"/>
</dbReference>
<comment type="catalytic activity">
    <reaction evidence="18">
        <text>2 Fe(3+)-[Dph3] + NADH = 2 Fe(2+)-[Dph3] + NAD(+) + H(+)</text>
        <dbReference type="Rhea" id="RHEA:71231"/>
        <dbReference type="Rhea" id="RHEA-COMP:18002"/>
        <dbReference type="Rhea" id="RHEA-COMP:18003"/>
        <dbReference type="ChEBI" id="CHEBI:15378"/>
        <dbReference type="ChEBI" id="CHEBI:29033"/>
        <dbReference type="ChEBI" id="CHEBI:29034"/>
        <dbReference type="ChEBI" id="CHEBI:57540"/>
        <dbReference type="ChEBI" id="CHEBI:57945"/>
        <dbReference type="ChEBI" id="CHEBI:83228"/>
    </reaction>
    <physiologicalReaction direction="left-to-right" evidence="18">
        <dbReference type="Rhea" id="RHEA:71232"/>
    </physiologicalReaction>
</comment>
<dbReference type="EC" id="1.6.2.2" evidence="5"/>
<proteinExistence type="inferred from homology"/>
<name>H0EHF1_GLAL7</name>
<feature type="binding site" evidence="19">
    <location>
        <position position="150"/>
    </location>
    <ligand>
        <name>FAD</name>
        <dbReference type="ChEBI" id="CHEBI:57692"/>
    </ligand>
</feature>
<dbReference type="PRINTS" id="PR00371">
    <property type="entry name" value="FPNCR"/>
</dbReference>
<comment type="similarity">
    <text evidence="4">Belongs to the flavoprotein pyridine nucleotide cytochrome reductase family.</text>
</comment>
<dbReference type="HOGENOM" id="CLU_411050_0_0_1"/>
<evidence type="ECO:0000256" key="16">
    <source>
        <dbReference type="ARBA" id="ARBA00039438"/>
    </source>
</evidence>
<dbReference type="Proteomes" id="UP000005446">
    <property type="component" value="Unassembled WGS sequence"/>
</dbReference>
<dbReference type="PROSITE" id="PS51384">
    <property type="entry name" value="FAD_FR"/>
    <property type="match status" value="1"/>
</dbReference>
<dbReference type="OrthoDB" id="432685at2759"/>
<dbReference type="SUPFAM" id="SSF63380">
    <property type="entry name" value="Riboflavin synthase domain-like"/>
    <property type="match status" value="1"/>
</dbReference>